<dbReference type="RefSeq" id="WP_343955079.1">
    <property type="nucleotide sequence ID" value="NZ_BAAAHQ010000056.1"/>
</dbReference>
<dbReference type="Proteomes" id="UP001501578">
    <property type="component" value="Unassembled WGS sequence"/>
</dbReference>
<evidence type="ECO:0000313" key="1">
    <source>
        <dbReference type="EMBL" id="GAA0952866.1"/>
    </source>
</evidence>
<sequence>MISREGELLGLRAAHMLAELGCCEIESGLSEAEIDRIERVFGFEFADDRKAFLATGLPVREEPLPGARLPPLVPFWRDLL</sequence>
<comment type="caution">
    <text evidence="1">The sequence shown here is derived from an EMBL/GenBank/DDBJ whole genome shotgun (WGS) entry which is preliminary data.</text>
</comment>
<keyword evidence="2" id="KW-1185">Reference proteome</keyword>
<reference evidence="2" key="1">
    <citation type="journal article" date="2019" name="Int. J. Syst. Evol. Microbiol.">
        <title>The Global Catalogue of Microorganisms (GCM) 10K type strain sequencing project: providing services to taxonomists for standard genome sequencing and annotation.</title>
        <authorList>
            <consortium name="The Broad Institute Genomics Platform"/>
            <consortium name="The Broad Institute Genome Sequencing Center for Infectious Disease"/>
            <person name="Wu L."/>
            <person name="Ma J."/>
        </authorList>
    </citation>
    <scope>NUCLEOTIDE SEQUENCE [LARGE SCALE GENOMIC DNA]</scope>
    <source>
        <strain evidence="2">JCM 11136</strain>
    </source>
</reference>
<organism evidence="1 2">
    <name type="scientific">Nonomuraea longicatena</name>
    <dbReference type="NCBI Taxonomy" id="83682"/>
    <lineage>
        <taxon>Bacteria</taxon>
        <taxon>Bacillati</taxon>
        <taxon>Actinomycetota</taxon>
        <taxon>Actinomycetes</taxon>
        <taxon>Streptosporangiales</taxon>
        <taxon>Streptosporangiaceae</taxon>
        <taxon>Nonomuraea</taxon>
    </lineage>
</organism>
<gene>
    <name evidence="1" type="ORF">GCM10009560_75000</name>
</gene>
<name>A0ABP4BQD4_9ACTN</name>
<proteinExistence type="predicted"/>
<evidence type="ECO:0000313" key="2">
    <source>
        <dbReference type="Proteomes" id="UP001501578"/>
    </source>
</evidence>
<dbReference type="EMBL" id="BAAAHQ010000056">
    <property type="protein sequence ID" value="GAA0952866.1"/>
    <property type="molecule type" value="Genomic_DNA"/>
</dbReference>
<accession>A0ABP4BQD4</accession>
<protein>
    <submittedName>
        <fullName evidence="1">Uncharacterized protein</fullName>
    </submittedName>
</protein>